<dbReference type="RefSeq" id="WP_183608785.1">
    <property type="nucleotide sequence ID" value="NZ_JACHAZ010000004.1"/>
</dbReference>
<sequence>MVKPVILVSCRKRLAALLAVISLCGCDPMLQHFTDFELNGDYKAIASCATKYLPSNFWLRENHDDAKQVRFISLPPHKMQTIIDVVQTGAGRTHVSVTDWSIGNGMGDLYGSYFTYCASTIAG</sequence>
<gene>
    <name evidence="1" type="ORF">GGE16_004090</name>
</gene>
<dbReference type="PROSITE" id="PS51257">
    <property type="entry name" value="PROKAR_LIPOPROTEIN"/>
    <property type="match status" value="1"/>
</dbReference>
<dbReference type="Proteomes" id="UP000538507">
    <property type="component" value="Unassembled WGS sequence"/>
</dbReference>
<accession>A0AAE2MMQ2</accession>
<reference evidence="1 2" key="1">
    <citation type="submission" date="2020-08" db="EMBL/GenBank/DDBJ databases">
        <title>Genomic Encyclopedia of Type Strains, Phase IV (KMG-V): Genome sequencing to study the core and pangenomes of soil and plant-associated prokaryotes.</title>
        <authorList>
            <person name="Whitman W."/>
        </authorList>
    </citation>
    <scope>NUCLEOTIDE SEQUENCE [LARGE SCALE GENOMIC DNA]</scope>
    <source>
        <strain evidence="1 2">SEMIA 415</strain>
    </source>
</reference>
<dbReference type="AlphaFoldDB" id="A0AAE2MMQ2"/>
<evidence type="ECO:0008006" key="3">
    <source>
        <dbReference type="Google" id="ProtNLM"/>
    </source>
</evidence>
<dbReference type="EMBL" id="JACIGO010000005">
    <property type="protein sequence ID" value="MBB4292014.1"/>
    <property type="molecule type" value="Genomic_DNA"/>
</dbReference>
<name>A0AAE2MMQ2_RHILE</name>
<evidence type="ECO:0000313" key="1">
    <source>
        <dbReference type="EMBL" id="MBB4292014.1"/>
    </source>
</evidence>
<evidence type="ECO:0000313" key="2">
    <source>
        <dbReference type="Proteomes" id="UP000538507"/>
    </source>
</evidence>
<comment type="caution">
    <text evidence="1">The sequence shown here is derived from an EMBL/GenBank/DDBJ whole genome shotgun (WGS) entry which is preliminary data.</text>
</comment>
<proteinExistence type="predicted"/>
<protein>
    <recommendedName>
        <fullName evidence="3">Lipoprotein</fullName>
    </recommendedName>
</protein>
<organism evidence="1 2">
    <name type="scientific">Rhizobium leguminosarum</name>
    <dbReference type="NCBI Taxonomy" id="384"/>
    <lineage>
        <taxon>Bacteria</taxon>
        <taxon>Pseudomonadati</taxon>
        <taxon>Pseudomonadota</taxon>
        <taxon>Alphaproteobacteria</taxon>
        <taxon>Hyphomicrobiales</taxon>
        <taxon>Rhizobiaceae</taxon>
        <taxon>Rhizobium/Agrobacterium group</taxon>
        <taxon>Rhizobium</taxon>
    </lineage>
</organism>